<feature type="chain" id="PRO_5046894696" description="Carboxylesterase type B domain-containing protein" evidence="1">
    <location>
        <begin position="22"/>
        <end position="590"/>
    </location>
</feature>
<reference evidence="3 4" key="1">
    <citation type="journal article" date="2024" name="Commun. Biol.">
        <title>Comparative genomic analysis of thermophilic fungi reveals convergent evolutionary adaptations and gene losses.</title>
        <authorList>
            <person name="Steindorff A.S."/>
            <person name="Aguilar-Pontes M.V."/>
            <person name="Robinson A.J."/>
            <person name="Andreopoulos B."/>
            <person name="LaButti K."/>
            <person name="Kuo A."/>
            <person name="Mondo S."/>
            <person name="Riley R."/>
            <person name="Otillar R."/>
            <person name="Haridas S."/>
            <person name="Lipzen A."/>
            <person name="Grimwood J."/>
            <person name="Schmutz J."/>
            <person name="Clum A."/>
            <person name="Reid I.D."/>
            <person name="Moisan M.C."/>
            <person name="Butler G."/>
            <person name="Nguyen T.T.M."/>
            <person name="Dewar K."/>
            <person name="Conant G."/>
            <person name="Drula E."/>
            <person name="Henrissat B."/>
            <person name="Hansel C."/>
            <person name="Singer S."/>
            <person name="Hutchinson M.I."/>
            <person name="de Vries R.P."/>
            <person name="Natvig D.O."/>
            <person name="Powell A.J."/>
            <person name="Tsang A."/>
            <person name="Grigoriev I.V."/>
        </authorList>
    </citation>
    <scope>NUCLEOTIDE SEQUENCE [LARGE SCALE GENOMIC DNA]</scope>
    <source>
        <strain evidence="3 4">ATCC 22073</strain>
    </source>
</reference>
<protein>
    <recommendedName>
        <fullName evidence="2">Carboxylesterase type B domain-containing protein</fullName>
    </recommendedName>
</protein>
<dbReference type="PANTHER" id="PTHR11559">
    <property type="entry name" value="CARBOXYLESTERASE"/>
    <property type="match status" value="1"/>
</dbReference>
<feature type="domain" description="Carboxylesterase type B" evidence="2">
    <location>
        <begin position="41"/>
        <end position="88"/>
    </location>
</feature>
<feature type="domain" description="Carboxylesterase type B" evidence="2">
    <location>
        <begin position="93"/>
        <end position="524"/>
    </location>
</feature>
<sequence>MSLDCFLAVLLCLLCARPGVAIPRVIDTKRSITYLGLEHNDIELFLGIPYGQDTGGAHRFRPPRAVSPSFGRTIDATTYGPACPQQLGIIAGSGLPVMIYIHGGGFWGGSNEEPVFAPDGLVRESVRNGMPVLHVAMNYRLGLFGFAQSEALRSEGSENAGLRDQRLALKWVQNNIKYFGGDPGRVTIFETSSGGLSVGMHMMAYGGSKPAPFQRAICQSQALEPGITRSFTIDAMQRVVEYAGCGTAGLHAPTTVSCLRGLDMETLLNASIATYRGDIVSNIGDIWLPSVDGDFLPEAPSTLIRQGRFAIMPAAENIAAAMFGWCENDVTLFTDIHIKSANDTEAFLTSYVSGVLPEKIKELLTLYPVSEFTAAATQTLSAEFFRAARIFRDIVMVCPTLWYAERLAQAATAGRGAECAGRQGARRVETAPASVYLYDWNQTILEPLLEGWTGRFGWGSVPTSEIGYIFANFSSYDDVVIDSRGDLVPPGATDYALQVRGSRSWSTFASTGSPWMREKHTFKGFKPAFPEVNSGMNRRISIFVAGGPHQGLTVVDGHNIRAKSTALKEQKLRERCMFLNSPEMIEQVGY</sequence>
<organism evidence="3 4">
    <name type="scientific">Remersonia thermophila</name>
    <dbReference type="NCBI Taxonomy" id="72144"/>
    <lineage>
        <taxon>Eukaryota</taxon>
        <taxon>Fungi</taxon>
        <taxon>Dikarya</taxon>
        <taxon>Ascomycota</taxon>
        <taxon>Pezizomycotina</taxon>
        <taxon>Sordariomycetes</taxon>
        <taxon>Sordariomycetidae</taxon>
        <taxon>Sordariales</taxon>
        <taxon>Sordariales incertae sedis</taxon>
        <taxon>Remersonia</taxon>
    </lineage>
</organism>
<dbReference type="Pfam" id="PF00135">
    <property type="entry name" value="COesterase"/>
    <property type="match status" value="2"/>
</dbReference>
<accession>A0ABR4DKF4</accession>
<dbReference type="Proteomes" id="UP001600064">
    <property type="component" value="Unassembled WGS sequence"/>
</dbReference>
<dbReference type="InterPro" id="IPR002018">
    <property type="entry name" value="CarbesteraseB"/>
</dbReference>
<dbReference type="Gene3D" id="3.40.50.1820">
    <property type="entry name" value="alpha/beta hydrolase"/>
    <property type="match status" value="1"/>
</dbReference>
<evidence type="ECO:0000313" key="3">
    <source>
        <dbReference type="EMBL" id="KAL2270630.1"/>
    </source>
</evidence>
<evidence type="ECO:0000256" key="1">
    <source>
        <dbReference type="SAM" id="SignalP"/>
    </source>
</evidence>
<evidence type="ECO:0000259" key="2">
    <source>
        <dbReference type="Pfam" id="PF00135"/>
    </source>
</evidence>
<keyword evidence="1" id="KW-0732">Signal</keyword>
<proteinExistence type="predicted"/>
<dbReference type="GeneID" id="98121753"/>
<feature type="signal peptide" evidence="1">
    <location>
        <begin position="1"/>
        <end position="21"/>
    </location>
</feature>
<dbReference type="RefSeq" id="XP_070869354.1">
    <property type="nucleotide sequence ID" value="XM_071007109.1"/>
</dbReference>
<evidence type="ECO:0000313" key="4">
    <source>
        <dbReference type="Proteomes" id="UP001600064"/>
    </source>
</evidence>
<comment type="caution">
    <text evidence="3">The sequence shown here is derived from an EMBL/GenBank/DDBJ whole genome shotgun (WGS) entry which is preliminary data.</text>
</comment>
<dbReference type="InterPro" id="IPR029058">
    <property type="entry name" value="AB_hydrolase_fold"/>
</dbReference>
<name>A0ABR4DKF4_9PEZI</name>
<dbReference type="SUPFAM" id="SSF53474">
    <property type="entry name" value="alpha/beta-Hydrolases"/>
    <property type="match status" value="1"/>
</dbReference>
<dbReference type="EMBL" id="JAZGUE010000001">
    <property type="protein sequence ID" value="KAL2270630.1"/>
    <property type="molecule type" value="Genomic_DNA"/>
</dbReference>
<gene>
    <name evidence="3" type="ORF">VTJ83DRAFT_1</name>
</gene>
<dbReference type="InterPro" id="IPR050309">
    <property type="entry name" value="Type-B_Carboxylest/Lipase"/>
</dbReference>
<keyword evidence="4" id="KW-1185">Reference proteome</keyword>